<dbReference type="SUPFAM" id="SSF51905">
    <property type="entry name" value="FAD/NAD(P)-binding domain"/>
    <property type="match status" value="1"/>
</dbReference>
<feature type="non-terminal residue" evidence="2">
    <location>
        <position position="1"/>
    </location>
</feature>
<sequence length="334" mass="38024">HGWGLRILLRTQFVEALYNSLPEEAKSKVLLGEQVESVHMDEVGVQVTYQDGHVEEGAILIGADGVRSRTRLCMEALQQHKSPHDLDEKYQNPYRSTYRVLVSEVETLSNAPLHIKCDGVNYGAATQYLHGNKGSCFALYEKLAKPSPRHHRYTEDDKREMLKRWSHLMVMPNYSVRDLKLTGDNIGLYDCEEGLIPNWYHGRIVLVGDAVRKLDPRTGMGYNEGLIDLVVLINGIRDMFEVLSPRQACSTIASLEKTFHDYEKTRTKNMSMVMRISKTFARVSAWLSWKDMVMARYLQPYLRLTDLCVAFILGPMISASPLLDGTREIGQISN</sequence>
<dbReference type="InterPro" id="IPR036188">
    <property type="entry name" value="FAD/NAD-bd_sf"/>
</dbReference>
<dbReference type="AlphaFoldDB" id="A0A9P8XQJ9"/>
<dbReference type="PRINTS" id="PR00420">
    <property type="entry name" value="RNGMNOXGNASE"/>
</dbReference>
<dbReference type="GO" id="GO:0004497">
    <property type="term" value="F:monooxygenase activity"/>
    <property type="evidence" value="ECO:0007669"/>
    <property type="project" value="InterPro"/>
</dbReference>
<dbReference type="OrthoDB" id="2431938at2759"/>
<accession>A0A9P8XQJ9</accession>
<dbReference type="RefSeq" id="XP_046004357.1">
    <property type="nucleotide sequence ID" value="XM_046151002.1"/>
</dbReference>
<evidence type="ECO:0000256" key="1">
    <source>
        <dbReference type="ARBA" id="ARBA00001974"/>
    </source>
</evidence>
<dbReference type="Proteomes" id="UP000756346">
    <property type="component" value="Unassembled WGS sequence"/>
</dbReference>
<evidence type="ECO:0008006" key="4">
    <source>
        <dbReference type="Google" id="ProtNLM"/>
    </source>
</evidence>
<dbReference type="InterPro" id="IPR050562">
    <property type="entry name" value="FAD_mOase_fung"/>
</dbReference>
<dbReference type="PANTHER" id="PTHR47356">
    <property type="entry name" value="FAD-DEPENDENT MONOOXYGENASE ASQG-RELATED"/>
    <property type="match status" value="1"/>
</dbReference>
<keyword evidence="3" id="KW-1185">Reference proteome</keyword>
<comment type="caution">
    <text evidence="2">The sequence shown here is derived from an EMBL/GenBank/DDBJ whole genome shotgun (WGS) entry which is preliminary data.</text>
</comment>
<evidence type="ECO:0000313" key="2">
    <source>
        <dbReference type="EMBL" id="KAH7010872.1"/>
    </source>
</evidence>
<protein>
    <recommendedName>
        <fullName evidence="4">FAD-binding domain-containing protein</fullName>
    </recommendedName>
</protein>
<name>A0A9P8XQJ9_9PEZI</name>
<dbReference type="EMBL" id="JAGTJQ010000016">
    <property type="protein sequence ID" value="KAH7010872.1"/>
    <property type="molecule type" value="Genomic_DNA"/>
</dbReference>
<organism evidence="2 3">
    <name type="scientific">Microdochium trichocladiopsis</name>
    <dbReference type="NCBI Taxonomy" id="1682393"/>
    <lineage>
        <taxon>Eukaryota</taxon>
        <taxon>Fungi</taxon>
        <taxon>Dikarya</taxon>
        <taxon>Ascomycota</taxon>
        <taxon>Pezizomycotina</taxon>
        <taxon>Sordariomycetes</taxon>
        <taxon>Xylariomycetidae</taxon>
        <taxon>Xylariales</taxon>
        <taxon>Microdochiaceae</taxon>
        <taxon>Microdochium</taxon>
    </lineage>
</organism>
<proteinExistence type="predicted"/>
<comment type="cofactor">
    <cofactor evidence="1">
        <name>FAD</name>
        <dbReference type="ChEBI" id="CHEBI:57692"/>
    </cofactor>
</comment>
<dbReference type="Gene3D" id="3.50.50.60">
    <property type="entry name" value="FAD/NAD(P)-binding domain"/>
    <property type="match status" value="1"/>
</dbReference>
<evidence type="ECO:0000313" key="3">
    <source>
        <dbReference type="Proteomes" id="UP000756346"/>
    </source>
</evidence>
<dbReference type="GeneID" id="70180548"/>
<reference evidence="2" key="1">
    <citation type="journal article" date="2021" name="Nat. Commun.">
        <title>Genetic determinants of endophytism in the Arabidopsis root mycobiome.</title>
        <authorList>
            <person name="Mesny F."/>
            <person name="Miyauchi S."/>
            <person name="Thiergart T."/>
            <person name="Pickel B."/>
            <person name="Atanasova L."/>
            <person name="Karlsson M."/>
            <person name="Huettel B."/>
            <person name="Barry K.W."/>
            <person name="Haridas S."/>
            <person name="Chen C."/>
            <person name="Bauer D."/>
            <person name="Andreopoulos W."/>
            <person name="Pangilinan J."/>
            <person name="LaButti K."/>
            <person name="Riley R."/>
            <person name="Lipzen A."/>
            <person name="Clum A."/>
            <person name="Drula E."/>
            <person name="Henrissat B."/>
            <person name="Kohler A."/>
            <person name="Grigoriev I.V."/>
            <person name="Martin F.M."/>
            <person name="Hacquard S."/>
        </authorList>
    </citation>
    <scope>NUCLEOTIDE SEQUENCE</scope>
    <source>
        <strain evidence="2">MPI-CAGE-CH-0230</strain>
    </source>
</reference>
<dbReference type="PANTHER" id="PTHR47356:SF2">
    <property type="entry name" value="FAD-BINDING DOMAIN-CONTAINING PROTEIN-RELATED"/>
    <property type="match status" value="1"/>
</dbReference>
<gene>
    <name evidence="2" type="ORF">B0I36DRAFT_257202</name>
</gene>